<keyword evidence="3" id="KW-1185">Reference proteome</keyword>
<proteinExistence type="predicted"/>
<name>A0A811RH17_9POAL</name>
<feature type="region of interest" description="Disordered" evidence="1">
    <location>
        <begin position="126"/>
        <end position="146"/>
    </location>
</feature>
<evidence type="ECO:0000256" key="1">
    <source>
        <dbReference type="SAM" id="MobiDB-lite"/>
    </source>
</evidence>
<evidence type="ECO:0000313" key="2">
    <source>
        <dbReference type="EMBL" id="CAD6269167.1"/>
    </source>
</evidence>
<feature type="compositionally biased region" description="Gly residues" evidence="1">
    <location>
        <begin position="24"/>
        <end position="38"/>
    </location>
</feature>
<dbReference type="AlphaFoldDB" id="A0A811RH17"/>
<comment type="caution">
    <text evidence="2">The sequence shown here is derived from an EMBL/GenBank/DDBJ whole genome shotgun (WGS) entry which is preliminary data.</text>
</comment>
<feature type="region of interest" description="Disordered" evidence="1">
    <location>
        <begin position="1"/>
        <end position="60"/>
    </location>
</feature>
<reference evidence="2" key="1">
    <citation type="submission" date="2020-10" db="EMBL/GenBank/DDBJ databases">
        <authorList>
            <person name="Han B."/>
            <person name="Lu T."/>
            <person name="Zhao Q."/>
            <person name="Huang X."/>
            <person name="Zhao Y."/>
        </authorList>
    </citation>
    <scope>NUCLEOTIDE SEQUENCE</scope>
</reference>
<dbReference type="Proteomes" id="UP000604825">
    <property type="component" value="Unassembled WGS sequence"/>
</dbReference>
<evidence type="ECO:0000313" key="3">
    <source>
        <dbReference type="Proteomes" id="UP000604825"/>
    </source>
</evidence>
<dbReference type="EMBL" id="CAJGYO010000014">
    <property type="protein sequence ID" value="CAD6269167.1"/>
    <property type="molecule type" value="Genomic_DNA"/>
</dbReference>
<accession>A0A811RH17</accession>
<gene>
    <name evidence="2" type="ORF">NCGR_LOCUS52472</name>
</gene>
<sequence length="159" mass="16462">MAMALAQARKARGGAPGDARLRRGGLGTVAQGAGGQLAGGWRAPGRQPSDRGGRKRGRRRSWPWLRRLASAAVLGLGQSGRRRSVVLCPSATGRDGAPVAMASAPALWWRRARRLALVSGAAQAPTTGCALRGSEPDSATAAAVPARGREEKGLRVRAL</sequence>
<organism evidence="2 3">
    <name type="scientific">Miscanthus lutarioriparius</name>
    <dbReference type="NCBI Taxonomy" id="422564"/>
    <lineage>
        <taxon>Eukaryota</taxon>
        <taxon>Viridiplantae</taxon>
        <taxon>Streptophyta</taxon>
        <taxon>Embryophyta</taxon>
        <taxon>Tracheophyta</taxon>
        <taxon>Spermatophyta</taxon>
        <taxon>Magnoliopsida</taxon>
        <taxon>Liliopsida</taxon>
        <taxon>Poales</taxon>
        <taxon>Poaceae</taxon>
        <taxon>PACMAD clade</taxon>
        <taxon>Panicoideae</taxon>
        <taxon>Andropogonodae</taxon>
        <taxon>Andropogoneae</taxon>
        <taxon>Saccharinae</taxon>
        <taxon>Miscanthus</taxon>
    </lineage>
</organism>
<protein>
    <submittedName>
        <fullName evidence="2">Uncharacterized protein</fullName>
    </submittedName>
</protein>